<protein>
    <submittedName>
        <fullName evidence="1">Uncharacterized protein</fullName>
    </submittedName>
</protein>
<comment type="caution">
    <text evidence="1">The sequence shown here is derived from an EMBL/GenBank/DDBJ whole genome shotgun (WGS) entry which is preliminary data.</text>
</comment>
<dbReference type="EMBL" id="JAHRIM010090645">
    <property type="protein sequence ID" value="MEQ2276984.1"/>
    <property type="molecule type" value="Genomic_DNA"/>
</dbReference>
<reference evidence="1 2" key="1">
    <citation type="submission" date="2021-06" db="EMBL/GenBank/DDBJ databases">
        <authorList>
            <person name="Palmer J.M."/>
        </authorList>
    </citation>
    <scope>NUCLEOTIDE SEQUENCE [LARGE SCALE GENOMIC DNA]</scope>
    <source>
        <strain evidence="1 2">XR_2019</strain>
        <tissue evidence="1">Muscle</tissue>
    </source>
</reference>
<name>A0ABV0X6R7_9TELE</name>
<evidence type="ECO:0000313" key="1">
    <source>
        <dbReference type="EMBL" id="MEQ2276984.1"/>
    </source>
</evidence>
<keyword evidence="2" id="KW-1185">Reference proteome</keyword>
<gene>
    <name evidence="1" type="ORF">XENORESO_016839</name>
</gene>
<evidence type="ECO:0000313" key="2">
    <source>
        <dbReference type="Proteomes" id="UP001444071"/>
    </source>
</evidence>
<sequence>ALSISDHYPVEVELKIVQTALRQRNNAASHARNTSSKGSLYFNDHIDVCEVQLIDQMALSKVFVCMSHGVE</sequence>
<accession>A0ABV0X6R7</accession>
<organism evidence="1 2">
    <name type="scientific">Xenotaenia resolanae</name>
    <dbReference type="NCBI Taxonomy" id="208358"/>
    <lineage>
        <taxon>Eukaryota</taxon>
        <taxon>Metazoa</taxon>
        <taxon>Chordata</taxon>
        <taxon>Craniata</taxon>
        <taxon>Vertebrata</taxon>
        <taxon>Euteleostomi</taxon>
        <taxon>Actinopterygii</taxon>
        <taxon>Neopterygii</taxon>
        <taxon>Teleostei</taxon>
        <taxon>Neoteleostei</taxon>
        <taxon>Acanthomorphata</taxon>
        <taxon>Ovalentaria</taxon>
        <taxon>Atherinomorphae</taxon>
        <taxon>Cyprinodontiformes</taxon>
        <taxon>Goodeidae</taxon>
        <taxon>Xenotaenia</taxon>
    </lineage>
</organism>
<proteinExistence type="predicted"/>
<feature type="non-terminal residue" evidence="1">
    <location>
        <position position="1"/>
    </location>
</feature>
<dbReference type="Proteomes" id="UP001444071">
    <property type="component" value="Unassembled WGS sequence"/>
</dbReference>